<dbReference type="InterPro" id="IPR043733">
    <property type="entry name" value="DUF5677"/>
</dbReference>
<name>A0ABT0B2F0_9SPHN</name>
<evidence type="ECO:0000313" key="2">
    <source>
        <dbReference type="Proteomes" id="UP001162880"/>
    </source>
</evidence>
<evidence type="ECO:0008006" key="3">
    <source>
        <dbReference type="Google" id="ProtNLM"/>
    </source>
</evidence>
<evidence type="ECO:0000313" key="1">
    <source>
        <dbReference type="EMBL" id="MCJ2179085.1"/>
    </source>
</evidence>
<comment type="caution">
    <text evidence="1">The sequence shown here is derived from an EMBL/GenBank/DDBJ whole genome shotgun (WGS) entry which is preliminary data.</text>
</comment>
<sequence length="254" mass="29364">MTGWTLRGWLKSLLSTRKRAFRTADKAIGTLKGCLFKALDLGSLHFRNPTAHKWKAPYRSMQLREVVHWRMTDLLDQAVVLQKHDHVLGARILLRSAFETLAMLIYLNQQMTKVLDGTLSFHAFSRKTEVLLLSSKDGSTPLSAINVLTILDDCDKRYKGIRKMYGRLSESAHPNYSGMSKGYTEIDHERDTVLFKNRWSEMYAANFEDEVMLCVEIFTHEYDQIWAELFEQLEEWIEAQDATLEATKNDALPK</sequence>
<protein>
    <recommendedName>
        <fullName evidence="3">HEPN AbiU2-like domain-containing protein</fullName>
    </recommendedName>
</protein>
<proteinExistence type="predicted"/>
<dbReference type="EMBL" id="JALHLE010000015">
    <property type="protein sequence ID" value="MCJ2179085.1"/>
    <property type="molecule type" value="Genomic_DNA"/>
</dbReference>
<organism evidence="1 2">
    <name type="scientific">Novosphingobium album</name>
    <name type="common">ex Hu et al. 2023</name>
    <dbReference type="NCBI Taxonomy" id="2930093"/>
    <lineage>
        <taxon>Bacteria</taxon>
        <taxon>Pseudomonadati</taxon>
        <taxon>Pseudomonadota</taxon>
        <taxon>Alphaproteobacteria</taxon>
        <taxon>Sphingomonadales</taxon>
        <taxon>Sphingomonadaceae</taxon>
        <taxon>Novosphingobium</taxon>
    </lineage>
</organism>
<dbReference type="RefSeq" id="WP_243993713.1">
    <property type="nucleotide sequence ID" value="NZ_JALHLE010000015.1"/>
</dbReference>
<gene>
    <name evidence="1" type="ORF">MTR64_10955</name>
</gene>
<reference evidence="1" key="1">
    <citation type="submission" date="2022-03" db="EMBL/GenBank/DDBJ databases">
        <title>Identification of a novel bacterium isolated from mangrove sediments.</title>
        <authorList>
            <person name="Pan X."/>
        </authorList>
    </citation>
    <scope>NUCLEOTIDE SEQUENCE</scope>
    <source>
        <strain evidence="1">B2580</strain>
    </source>
</reference>
<keyword evidence="2" id="KW-1185">Reference proteome</keyword>
<dbReference type="Proteomes" id="UP001162880">
    <property type="component" value="Unassembled WGS sequence"/>
</dbReference>
<accession>A0ABT0B2F0</accession>
<dbReference type="Pfam" id="PF18928">
    <property type="entry name" value="DUF5677"/>
    <property type="match status" value="1"/>
</dbReference>